<evidence type="ECO:0000313" key="1">
    <source>
        <dbReference type="EMBL" id="KGP71707.1"/>
    </source>
</evidence>
<dbReference type="SUPFAM" id="SSF50475">
    <property type="entry name" value="FMN-binding split barrel"/>
    <property type="match status" value="1"/>
</dbReference>
<dbReference type="Proteomes" id="UP000030147">
    <property type="component" value="Unassembled WGS sequence"/>
</dbReference>
<sequence length="149" mass="17130">MEIIRNSRGHYDLDEFLKKPLFAHLSTVENDMPKDSPVWFHWEEQCIWIIGTPSDSFPRKIKNHSACAVGIVDFDVKSGKVLHVGLRGHGTVEPFDSELAKRLLRKYLGTNEEEWDERFKHLGDSNVLIKVVPETVVVRDQSFEPSLDS</sequence>
<proteinExistence type="predicted"/>
<organism evidence="1 2">
    <name type="scientific">Pontibacillus yanchengensis Y32</name>
    <dbReference type="NCBI Taxonomy" id="1385514"/>
    <lineage>
        <taxon>Bacteria</taxon>
        <taxon>Bacillati</taxon>
        <taxon>Bacillota</taxon>
        <taxon>Bacilli</taxon>
        <taxon>Bacillales</taxon>
        <taxon>Bacillaceae</taxon>
        <taxon>Pontibacillus</taxon>
    </lineage>
</organism>
<protein>
    <submittedName>
        <fullName evidence="1">Pyridoxamine 5-phosphate oxidase</fullName>
    </submittedName>
</protein>
<dbReference type="Gene3D" id="2.30.110.10">
    <property type="entry name" value="Electron Transport, Fmn-binding Protein, Chain A"/>
    <property type="match status" value="1"/>
</dbReference>
<comment type="caution">
    <text evidence="1">The sequence shown here is derived from an EMBL/GenBank/DDBJ whole genome shotgun (WGS) entry which is preliminary data.</text>
</comment>
<dbReference type="InterPro" id="IPR012349">
    <property type="entry name" value="Split_barrel_FMN-bd"/>
</dbReference>
<accession>A0A0A2T7C0</accession>
<dbReference type="RefSeq" id="WP_036822172.1">
    <property type="nucleotide sequence ID" value="NZ_AVBF01000051.1"/>
</dbReference>
<dbReference type="AlphaFoldDB" id="A0A0A2T7C0"/>
<evidence type="ECO:0000313" key="2">
    <source>
        <dbReference type="Proteomes" id="UP000030147"/>
    </source>
</evidence>
<dbReference type="STRING" id="1385514.N782_17010"/>
<dbReference type="OrthoDB" id="2664130at2"/>
<dbReference type="eggNOG" id="COG3576">
    <property type="taxonomic scope" value="Bacteria"/>
</dbReference>
<dbReference type="EMBL" id="AVBF01000051">
    <property type="protein sequence ID" value="KGP71707.1"/>
    <property type="molecule type" value="Genomic_DNA"/>
</dbReference>
<gene>
    <name evidence="1" type="ORF">N782_17010</name>
</gene>
<name>A0A0A2T7C0_9BACI</name>
<keyword evidence="2" id="KW-1185">Reference proteome</keyword>
<reference evidence="1 2" key="1">
    <citation type="journal article" date="2015" name="Stand. Genomic Sci.">
        <title>High quality draft genome sequence of the moderately halophilic bacterium Pontibacillus yanchengensis Y32(T) and comparison among Pontibacillus genomes.</title>
        <authorList>
            <person name="Huang J."/>
            <person name="Qiao Z.X."/>
            <person name="Tang J.W."/>
            <person name="Wang G."/>
        </authorList>
    </citation>
    <scope>NUCLEOTIDE SEQUENCE [LARGE SCALE GENOMIC DNA]</scope>
    <source>
        <strain evidence="1 2">Y32</strain>
    </source>
</reference>